<dbReference type="InterPro" id="IPR003593">
    <property type="entry name" value="AAA+_ATPase"/>
</dbReference>
<dbReference type="GO" id="GO:0003697">
    <property type="term" value="F:single-stranded DNA binding"/>
    <property type="evidence" value="ECO:0007669"/>
    <property type="project" value="UniProtKB-ARBA"/>
</dbReference>
<evidence type="ECO:0000256" key="15">
    <source>
        <dbReference type="HAMAP-Rule" id="MF_03176"/>
    </source>
</evidence>
<dbReference type="VEuPathDB" id="FungiDB:TRICI_006227"/>
<dbReference type="SUPFAM" id="SSF52540">
    <property type="entry name" value="P-loop containing nucleoside triphosphate hydrolases"/>
    <property type="match status" value="2"/>
</dbReference>
<feature type="domain" description="AAA+ ATPase" evidence="17">
    <location>
        <begin position="372"/>
        <end position="543"/>
    </location>
</feature>
<evidence type="ECO:0000256" key="11">
    <source>
        <dbReference type="ARBA" id="ARBA00023204"/>
    </source>
</evidence>
<dbReference type="GO" id="GO:0006281">
    <property type="term" value="P:DNA repair"/>
    <property type="evidence" value="ECO:0007669"/>
    <property type="project" value="UniProtKB-UniRule"/>
</dbReference>
<dbReference type="SMART" id="SM00382">
    <property type="entry name" value="AAA"/>
    <property type="match status" value="1"/>
</dbReference>
<comment type="subunit">
    <text evidence="15">Monomer.</text>
</comment>
<evidence type="ECO:0000256" key="12">
    <source>
        <dbReference type="ARBA" id="ARBA00023235"/>
    </source>
</evidence>
<evidence type="ECO:0000259" key="17">
    <source>
        <dbReference type="SMART" id="SM00382"/>
    </source>
</evidence>
<comment type="function">
    <text evidence="15">DNA-dependent ATPase and 5'-3' DNA helicase required for the maintenance of both mitochondrial and nuclear genome stability.</text>
</comment>
<comment type="similarity">
    <text evidence="15">Belongs to the helicase family. PIF1 subfamily.</text>
</comment>
<evidence type="ECO:0000256" key="4">
    <source>
        <dbReference type="ARBA" id="ARBA00022763"/>
    </source>
</evidence>
<feature type="compositionally biased region" description="Basic and acidic residues" evidence="16">
    <location>
        <begin position="154"/>
        <end position="163"/>
    </location>
</feature>
<keyword evidence="7 15" id="KW-0067">ATP-binding</keyword>
<dbReference type="GO" id="GO:0005730">
    <property type="term" value="C:nucleolus"/>
    <property type="evidence" value="ECO:0007669"/>
    <property type="project" value="UniProtKB-SubCell"/>
</dbReference>
<evidence type="ECO:0000313" key="19">
    <source>
        <dbReference type="Proteomes" id="UP000761534"/>
    </source>
</evidence>
<dbReference type="CDD" id="cd18037">
    <property type="entry name" value="DEXSc_Pif1_like"/>
    <property type="match status" value="1"/>
</dbReference>
<dbReference type="GO" id="GO:0006310">
    <property type="term" value="P:DNA recombination"/>
    <property type="evidence" value="ECO:0007669"/>
    <property type="project" value="UniProtKB-UniRule"/>
</dbReference>
<feature type="region of interest" description="Disordered" evidence="16">
    <location>
        <begin position="306"/>
        <end position="348"/>
    </location>
</feature>
<keyword evidence="9 15" id="KW-0496">Mitochondrion</keyword>
<feature type="compositionally biased region" description="Low complexity" evidence="16">
    <location>
        <begin position="237"/>
        <end position="247"/>
    </location>
</feature>
<evidence type="ECO:0000256" key="7">
    <source>
        <dbReference type="ARBA" id="ARBA00022840"/>
    </source>
</evidence>
<evidence type="ECO:0000256" key="14">
    <source>
        <dbReference type="ARBA" id="ARBA00048954"/>
    </source>
</evidence>
<evidence type="ECO:0000256" key="9">
    <source>
        <dbReference type="ARBA" id="ARBA00023128"/>
    </source>
</evidence>
<keyword evidence="4 15" id="KW-0227">DNA damage</keyword>
<evidence type="ECO:0000256" key="8">
    <source>
        <dbReference type="ARBA" id="ARBA00023125"/>
    </source>
</evidence>
<dbReference type="GO" id="GO:0005739">
    <property type="term" value="C:mitochondrion"/>
    <property type="evidence" value="ECO:0007669"/>
    <property type="project" value="UniProtKB-SubCell"/>
</dbReference>
<comment type="catalytic activity">
    <reaction evidence="14 15">
        <text>ATP + H2O = ADP + phosphate + H(+)</text>
        <dbReference type="Rhea" id="RHEA:13065"/>
        <dbReference type="ChEBI" id="CHEBI:15377"/>
        <dbReference type="ChEBI" id="CHEBI:15378"/>
        <dbReference type="ChEBI" id="CHEBI:30616"/>
        <dbReference type="ChEBI" id="CHEBI:43474"/>
        <dbReference type="ChEBI" id="CHEBI:456216"/>
        <dbReference type="EC" id="5.6.2.3"/>
    </reaction>
</comment>
<feature type="region of interest" description="Disordered" evidence="16">
    <location>
        <begin position="124"/>
        <end position="283"/>
    </location>
</feature>
<evidence type="ECO:0000256" key="16">
    <source>
        <dbReference type="SAM" id="MobiDB-lite"/>
    </source>
</evidence>
<feature type="compositionally biased region" description="Polar residues" evidence="16">
    <location>
        <begin position="206"/>
        <end position="215"/>
    </location>
</feature>
<dbReference type="PANTHER" id="PTHR47642">
    <property type="entry name" value="ATP-DEPENDENT DNA HELICASE"/>
    <property type="match status" value="1"/>
</dbReference>
<keyword evidence="5 15" id="KW-0378">Hydrolase</keyword>
<dbReference type="AlphaFoldDB" id="A0A642UJS9"/>
<keyword evidence="19" id="KW-1185">Reference proteome</keyword>
<keyword evidence="3 15" id="KW-0547">Nucleotide-binding</keyword>
<evidence type="ECO:0000256" key="5">
    <source>
        <dbReference type="ARBA" id="ARBA00022801"/>
    </source>
</evidence>
<dbReference type="InterPro" id="IPR027417">
    <property type="entry name" value="P-loop_NTPase"/>
</dbReference>
<dbReference type="GO" id="GO:0000723">
    <property type="term" value="P:telomere maintenance"/>
    <property type="evidence" value="ECO:0007669"/>
    <property type="project" value="InterPro"/>
</dbReference>
<comment type="caution">
    <text evidence="18">The sequence shown here is derived from an EMBL/GenBank/DDBJ whole genome shotgun (WGS) entry which is preliminary data.</text>
</comment>
<protein>
    <recommendedName>
        <fullName evidence="15">ATP-dependent DNA helicase PIF1</fullName>
        <ecNumber evidence="15">5.6.2.3</ecNumber>
    </recommendedName>
    <alternativeName>
        <fullName evidence="15">DNA 5'-3' helicase PIF1</fullName>
    </alternativeName>
    <alternativeName>
        <fullName evidence="15">DNA repair and recombination helicase PIF1</fullName>
    </alternativeName>
</protein>
<dbReference type="Pfam" id="PF05970">
    <property type="entry name" value="PIF1"/>
    <property type="match status" value="1"/>
</dbReference>
<evidence type="ECO:0000313" key="18">
    <source>
        <dbReference type="EMBL" id="KAA8900265.1"/>
    </source>
</evidence>
<evidence type="ECO:0000256" key="1">
    <source>
        <dbReference type="ARBA" id="ARBA00001946"/>
    </source>
</evidence>
<gene>
    <name evidence="15" type="primary">PIF1</name>
    <name evidence="18" type="ORF">TRICI_006227</name>
</gene>
<feature type="DNA-binding region" evidence="15">
    <location>
        <begin position="812"/>
        <end position="831"/>
    </location>
</feature>
<feature type="binding site" evidence="15">
    <location>
        <begin position="380"/>
        <end position="387"/>
    </location>
    <ligand>
        <name>ATP</name>
        <dbReference type="ChEBI" id="CHEBI:30616"/>
    </ligand>
</feature>
<reference evidence="18" key="1">
    <citation type="journal article" date="2019" name="G3 (Bethesda)">
        <title>Genome Assemblies of Two Rare Opportunistic Yeast Pathogens: Diutina rugosa (syn. Candida rugosa) and Trichomonascus ciferrii (syn. Candida ciferrii).</title>
        <authorList>
            <person name="Mixao V."/>
            <person name="Saus E."/>
            <person name="Hansen A.P."/>
            <person name="Lass-Florl C."/>
            <person name="Gabaldon T."/>
        </authorList>
    </citation>
    <scope>NUCLEOTIDE SEQUENCE</scope>
    <source>
        <strain evidence="18">CBS 4856</strain>
    </source>
</reference>
<keyword evidence="8 15" id="KW-0238">DNA-binding</keyword>
<dbReference type="PANTHER" id="PTHR47642:SF5">
    <property type="entry name" value="ATP-DEPENDENT DNA HELICASE"/>
    <property type="match status" value="1"/>
</dbReference>
<evidence type="ECO:0000256" key="3">
    <source>
        <dbReference type="ARBA" id="ARBA00022741"/>
    </source>
</evidence>
<dbReference type="Pfam" id="PF21530">
    <property type="entry name" value="Pif1_2B_dom"/>
    <property type="match status" value="1"/>
</dbReference>
<dbReference type="OrthoDB" id="432234at2759"/>
<dbReference type="InterPro" id="IPR049163">
    <property type="entry name" value="Pif1-like_2B_dom"/>
</dbReference>
<feature type="compositionally biased region" description="Polar residues" evidence="16">
    <location>
        <begin position="165"/>
        <end position="174"/>
    </location>
</feature>
<dbReference type="EC" id="5.6.2.3" evidence="15"/>
<accession>A0A642UJS9</accession>
<evidence type="ECO:0000256" key="13">
    <source>
        <dbReference type="ARBA" id="ARBA00023242"/>
    </source>
</evidence>
<evidence type="ECO:0000256" key="10">
    <source>
        <dbReference type="ARBA" id="ARBA00023172"/>
    </source>
</evidence>
<name>A0A642UJS9_9ASCO</name>
<dbReference type="CDD" id="cd18809">
    <property type="entry name" value="SF1_C_RecD"/>
    <property type="match status" value="1"/>
</dbReference>
<proteinExistence type="inferred from homology"/>
<keyword evidence="11 15" id="KW-0234">DNA repair</keyword>
<dbReference type="GO" id="GO:0016887">
    <property type="term" value="F:ATP hydrolysis activity"/>
    <property type="evidence" value="ECO:0007669"/>
    <property type="project" value="RHEA"/>
</dbReference>
<dbReference type="InterPro" id="IPR051055">
    <property type="entry name" value="PIF1_helicase"/>
</dbReference>
<keyword evidence="13 15" id="KW-0539">Nucleus</keyword>
<keyword evidence="6 15" id="KW-0347">Helicase</keyword>
<dbReference type="Proteomes" id="UP000761534">
    <property type="component" value="Unassembled WGS sequence"/>
</dbReference>
<evidence type="ECO:0000256" key="2">
    <source>
        <dbReference type="ARBA" id="ARBA00004604"/>
    </source>
</evidence>
<dbReference type="InterPro" id="IPR048293">
    <property type="entry name" value="PIF1_RRM3_pfh1"/>
</dbReference>
<keyword evidence="10 15" id="KW-0233">DNA recombination</keyword>
<organism evidence="18 19">
    <name type="scientific">Trichomonascus ciferrii</name>
    <dbReference type="NCBI Taxonomy" id="44093"/>
    <lineage>
        <taxon>Eukaryota</taxon>
        <taxon>Fungi</taxon>
        <taxon>Dikarya</taxon>
        <taxon>Ascomycota</taxon>
        <taxon>Saccharomycotina</taxon>
        <taxon>Dipodascomycetes</taxon>
        <taxon>Dipodascales</taxon>
        <taxon>Trichomonascaceae</taxon>
        <taxon>Trichomonascus</taxon>
        <taxon>Trichomonascus ciferrii complex</taxon>
    </lineage>
</organism>
<dbReference type="InterPro" id="IPR010285">
    <property type="entry name" value="DNA_helicase_pif1-like_DEAD"/>
</dbReference>
<evidence type="ECO:0000256" key="6">
    <source>
        <dbReference type="ARBA" id="ARBA00022806"/>
    </source>
</evidence>
<dbReference type="GO" id="GO:0043139">
    <property type="term" value="F:5'-3' DNA helicase activity"/>
    <property type="evidence" value="ECO:0007669"/>
    <property type="project" value="UniProtKB-UniRule"/>
</dbReference>
<dbReference type="EMBL" id="SWFS01000505">
    <property type="protein sequence ID" value="KAA8900265.1"/>
    <property type="molecule type" value="Genomic_DNA"/>
</dbReference>
<dbReference type="FunFam" id="3.40.50.300:FF:001226">
    <property type="entry name" value="ATP-dependent DNA helicase PIF1"/>
    <property type="match status" value="1"/>
</dbReference>
<dbReference type="HAMAP" id="MF_03176">
    <property type="entry name" value="PIF1"/>
    <property type="match status" value="1"/>
</dbReference>
<comment type="subcellular location">
    <subcellularLocation>
        <location evidence="2">Nucleus</location>
        <location evidence="2">Nucleolus</location>
    </subcellularLocation>
    <subcellularLocation>
        <location evidence="15">Nucleus</location>
    </subcellularLocation>
    <subcellularLocation>
        <location evidence="15">Mitochondrion</location>
    </subcellularLocation>
</comment>
<comment type="cofactor">
    <cofactor evidence="1 15">
        <name>Mg(2+)</name>
        <dbReference type="ChEBI" id="CHEBI:18420"/>
    </cofactor>
</comment>
<keyword evidence="12 15" id="KW-0413">Isomerase</keyword>
<dbReference type="Gene3D" id="3.40.50.300">
    <property type="entry name" value="P-loop containing nucleotide triphosphate hydrolases"/>
    <property type="match status" value="1"/>
</dbReference>
<sequence>MVMFSIRPALKILPFLRFSTVFRQQRRLVLSKQRLIHTAGGGKNQNVAMVPERAGSQPDGSGIESDDEFDDEVFMKMIAERQNNISTTAYTHGEDQSVSSDSLGSQEMAELCKVSERWATEQIQLRGRGPGTQDISSSPPVEAGLENVPFLGNDDPRLDEGLKKSSGTDSSSGVKRSRDCVDDFPNEALDFVPLKSGPNEFVRPSSGGTKRQSPMKSADTHNKRFEFASTAGRKSSDVYSWPSSPSYQRKPTRNINFLDAPNNETNIDDYETSSTASDEPLEFPRKENQLIEEEDSFDFDQFPAADEEPTISQSAANPPPHKDCREATENNPVAAKEESVTPLAQEEANPVTDIPVPFLSLEQREVLRKVLDGRSIFFTGSAGTGKSVLLREIIKCLKNRHTKPNYFKNIPGNRTDDASAVAVTASTGLAACNIGGITLHSFAGIGLGKEDAEKLVKKVKRNRKNMRKWRTVKVLIVDEVSMIDGELFDKLEYVARKVRRKETPFGGIQLVLTGDFFQLPPVPEKDRVAKFAFEAETWSTVVLETYQLCKVFRQKDNTFSTILNEMRLGCITPETVRTFQERSRPLTGTGEIEATELFPRKADVERANNRRLAALEGNKVVYEAVDNYKDEYLKERKLLDNMIAPKVLTIKEGAQVMSIKNIDETLVNGSVGTVVGFMDENTYHRLIGVDEDDEDSQSYLEDETIFGKKPKTFRSLEDSLMRKISAVDELQSAATHKGRNYPVVRFQYPDGTFREVLLSPEKWTIEDYDGKVLASREQVPLILAWALSIHKAQGQTLQYVKVDLNHAFEKGQAYVALSRATSLDGLQVLGFSESKVMVHPKVIDFYNTLKKHE</sequence>
<dbReference type="GO" id="GO:0005524">
    <property type="term" value="F:ATP binding"/>
    <property type="evidence" value="ECO:0007669"/>
    <property type="project" value="UniProtKB-UniRule"/>
</dbReference>